<evidence type="ECO:0000256" key="8">
    <source>
        <dbReference type="ARBA" id="ARBA00023224"/>
    </source>
</evidence>
<evidence type="ECO:0008006" key="12">
    <source>
        <dbReference type="Google" id="ProtNLM"/>
    </source>
</evidence>
<feature type="non-terminal residue" evidence="10">
    <location>
        <position position="86"/>
    </location>
</feature>
<evidence type="ECO:0000256" key="7">
    <source>
        <dbReference type="ARBA" id="ARBA00023170"/>
    </source>
</evidence>
<gene>
    <name evidence="10" type="ORF">EAG_03841</name>
</gene>
<evidence type="ECO:0000256" key="5">
    <source>
        <dbReference type="ARBA" id="ARBA00022989"/>
    </source>
</evidence>
<keyword evidence="5 9" id="KW-1133">Transmembrane helix</keyword>
<protein>
    <recommendedName>
        <fullName evidence="12">Odorant receptor 13a</fullName>
    </recommendedName>
</protein>
<dbReference type="GO" id="GO:0007165">
    <property type="term" value="P:signal transduction"/>
    <property type="evidence" value="ECO:0007669"/>
    <property type="project" value="UniProtKB-KW"/>
</dbReference>
<evidence type="ECO:0000256" key="4">
    <source>
        <dbReference type="ARBA" id="ARBA00022725"/>
    </source>
</evidence>
<evidence type="ECO:0000313" key="11">
    <source>
        <dbReference type="Proteomes" id="UP000000311"/>
    </source>
</evidence>
<evidence type="ECO:0000256" key="2">
    <source>
        <dbReference type="ARBA" id="ARBA00022606"/>
    </source>
</evidence>
<evidence type="ECO:0000256" key="9">
    <source>
        <dbReference type="SAM" id="Phobius"/>
    </source>
</evidence>
<proteinExistence type="predicted"/>
<dbReference type="GO" id="GO:0016020">
    <property type="term" value="C:membrane"/>
    <property type="evidence" value="ECO:0007669"/>
    <property type="project" value="UniProtKB-SubCell"/>
</dbReference>
<dbReference type="EMBL" id="GL437329">
    <property type="protein sequence ID" value="EFN70652.1"/>
    <property type="molecule type" value="Genomic_DNA"/>
</dbReference>
<keyword evidence="2" id="KW-0716">Sensory transduction</keyword>
<evidence type="ECO:0000256" key="3">
    <source>
        <dbReference type="ARBA" id="ARBA00022692"/>
    </source>
</evidence>
<organism evidence="11">
    <name type="scientific">Camponotus floridanus</name>
    <name type="common">Florida carpenter ant</name>
    <dbReference type="NCBI Taxonomy" id="104421"/>
    <lineage>
        <taxon>Eukaryota</taxon>
        <taxon>Metazoa</taxon>
        <taxon>Ecdysozoa</taxon>
        <taxon>Arthropoda</taxon>
        <taxon>Hexapoda</taxon>
        <taxon>Insecta</taxon>
        <taxon>Pterygota</taxon>
        <taxon>Neoptera</taxon>
        <taxon>Endopterygota</taxon>
        <taxon>Hymenoptera</taxon>
        <taxon>Apocrita</taxon>
        <taxon>Aculeata</taxon>
        <taxon>Formicoidea</taxon>
        <taxon>Formicidae</taxon>
        <taxon>Formicinae</taxon>
        <taxon>Camponotus</taxon>
    </lineage>
</organism>
<keyword evidence="8" id="KW-0807">Transducer</keyword>
<feature type="transmembrane region" description="Helical" evidence="9">
    <location>
        <begin position="20"/>
        <end position="50"/>
    </location>
</feature>
<sequence length="86" mass="10371">MPIQTYYIYDVTKTPQYELTYIMISISVFCAMTCYAGIDNFLGLVVFHICGQLDFLRHRFLRMNKFMNFHTILKSCVRDHMRLLRY</sequence>
<keyword evidence="6 9" id="KW-0472">Membrane</keyword>
<dbReference type="Pfam" id="PF02949">
    <property type="entry name" value="7tm_6"/>
    <property type="match status" value="1"/>
</dbReference>
<dbReference type="GO" id="GO:0004984">
    <property type="term" value="F:olfactory receptor activity"/>
    <property type="evidence" value="ECO:0007669"/>
    <property type="project" value="InterPro"/>
</dbReference>
<dbReference type="Proteomes" id="UP000000311">
    <property type="component" value="Unassembled WGS sequence"/>
</dbReference>
<name>E2A7F5_CAMFO</name>
<keyword evidence="11" id="KW-1185">Reference proteome</keyword>
<dbReference type="OrthoDB" id="7634903at2759"/>
<dbReference type="InParanoid" id="E2A7F5"/>
<evidence type="ECO:0000313" key="10">
    <source>
        <dbReference type="EMBL" id="EFN70652.1"/>
    </source>
</evidence>
<dbReference type="GO" id="GO:0005549">
    <property type="term" value="F:odorant binding"/>
    <property type="evidence" value="ECO:0007669"/>
    <property type="project" value="InterPro"/>
</dbReference>
<accession>E2A7F5</accession>
<dbReference type="InterPro" id="IPR004117">
    <property type="entry name" value="7tm6_olfct_rcpt"/>
</dbReference>
<keyword evidence="4" id="KW-0552">Olfaction</keyword>
<dbReference type="AlphaFoldDB" id="E2A7F5"/>
<reference evidence="10 11" key="1">
    <citation type="journal article" date="2010" name="Science">
        <title>Genomic comparison of the ants Camponotus floridanus and Harpegnathos saltator.</title>
        <authorList>
            <person name="Bonasio R."/>
            <person name="Zhang G."/>
            <person name="Ye C."/>
            <person name="Mutti N.S."/>
            <person name="Fang X."/>
            <person name="Qin N."/>
            <person name="Donahue G."/>
            <person name="Yang P."/>
            <person name="Li Q."/>
            <person name="Li C."/>
            <person name="Zhang P."/>
            <person name="Huang Z."/>
            <person name="Berger S.L."/>
            <person name="Reinberg D."/>
            <person name="Wang J."/>
            <person name="Liebig J."/>
        </authorList>
    </citation>
    <scope>NUCLEOTIDE SEQUENCE [LARGE SCALE GENOMIC DNA]</scope>
    <source>
        <strain evidence="11">C129</strain>
    </source>
</reference>
<evidence type="ECO:0000256" key="6">
    <source>
        <dbReference type="ARBA" id="ARBA00023136"/>
    </source>
</evidence>
<evidence type="ECO:0000256" key="1">
    <source>
        <dbReference type="ARBA" id="ARBA00004141"/>
    </source>
</evidence>
<keyword evidence="3 9" id="KW-0812">Transmembrane</keyword>
<keyword evidence="7" id="KW-0675">Receptor</keyword>
<comment type="subcellular location">
    <subcellularLocation>
        <location evidence="1">Membrane</location>
        <topology evidence="1">Multi-pass membrane protein</topology>
    </subcellularLocation>
</comment>